<keyword evidence="1" id="KW-0812">Transmembrane</keyword>
<gene>
    <name evidence="2" type="ORF">NAV_LOCUS6444</name>
</gene>
<feature type="transmembrane region" description="Helical" evidence="1">
    <location>
        <begin position="77"/>
        <end position="96"/>
    </location>
</feature>
<evidence type="ECO:0000313" key="3">
    <source>
        <dbReference type="Proteomes" id="UP000276991"/>
    </source>
</evidence>
<accession>A0A498SHC4</accession>
<organism evidence="2 3">
    <name type="scientific">Acanthocheilonema viteae</name>
    <name type="common">Filarial nematode worm</name>
    <name type="synonym">Dipetalonema viteae</name>
    <dbReference type="NCBI Taxonomy" id="6277"/>
    <lineage>
        <taxon>Eukaryota</taxon>
        <taxon>Metazoa</taxon>
        <taxon>Ecdysozoa</taxon>
        <taxon>Nematoda</taxon>
        <taxon>Chromadorea</taxon>
        <taxon>Rhabditida</taxon>
        <taxon>Spirurina</taxon>
        <taxon>Spiruromorpha</taxon>
        <taxon>Filarioidea</taxon>
        <taxon>Onchocercidae</taxon>
        <taxon>Acanthocheilonema</taxon>
    </lineage>
</organism>
<reference evidence="2 3" key="1">
    <citation type="submission" date="2018-08" db="EMBL/GenBank/DDBJ databases">
        <authorList>
            <person name="Laetsch R D."/>
            <person name="Stevens L."/>
            <person name="Kumar S."/>
            <person name="Blaxter L. M."/>
        </authorList>
    </citation>
    <scope>NUCLEOTIDE SEQUENCE [LARGE SCALE GENOMIC DNA]</scope>
</reference>
<name>A0A498SHC4_ACAVI</name>
<dbReference type="Proteomes" id="UP000276991">
    <property type="component" value="Unassembled WGS sequence"/>
</dbReference>
<protein>
    <submittedName>
        <fullName evidence="2">Uncharacterized protein</fullName>
    </submittedName>
</protein>
<dbReference type="EMBL" id="UPTC01001323">
    <property type="protein sequence ID" value="VBB31653.1"/>
    <property type="molecule type" value="Genomic_DNA"/>
</dbReference>
<keyword evidence="1" id="KW-1133">Transmembrane helix</keyword>
<feature type="transmembrane region" description="Helical" evidence="1">
    <location>
        <begin position="154"/>
        <end position="179"/>
    </location>
</feature>
<evidence type="ECO:0000256" key="1">
    <source>
        <dbReference type="SAM" id="Phobius"/>
    </source>
</evidence>
<keyword evidence="1" id="KW-0472">Membrane</keyword>
<keyword evidence="3" id="KW-1185">Reference proteome</keyword>
<dbReference type="OrthoDB" id="5845579at2759"/>
<dbReference type="AlphaFoldDB" id="A0A498SHC4"/>
<proteinExistence type="predicted"/>
<evidence type="ECO:0000313" key="2">
    <source>
        <dbReference type="EMBL" id="VBB31653.1"/>
    </source>
</evidence>
<sequence length="241" mass="28397">MMDREASEDENAVDETSYFCYKAYIKMGGYAIFILYSVVGIKRLCEHINQLLFLDRCTSCRLYQERTAGLFWGLSELFLYGLAPLSALLALIHADFEWLFPTYAMRTLFPSFVLILPILFTILSYILYWLIDLIIDVQQVSDNLLDMEVWKRCIWASAMLITNIYAVLLAVVVLQLIYYQHYIVIEEQIVREQQNIINEGRVRYLRYGRQRRRQFINQPPNAGIRQNHEELNNNQANIENV</sequence>
<feature type="transmembrane region" description="Helical" evidence="1">
    <location>
        <begin position="108"/>
        <end position="131"/>
    </location>
</feature>